<gene>
    <name evidence="2" type="ORF">JK363_28695</name>
</gene>
<accession>A0ABS1NKH7</accession>
<dbReference type="Proteomes" id="UP000634229">
    <property type="component" value="Unassembled WGS sequence"/>
</dbReference>
<reference evidence="2 3" key="1">
    <citation type="submission" date="2021-01" db="EMBL/GenBank/DDBJ databases">
        <title>WGS of actinomycetes isolated from Thailand.</title>
        <authorList>
            <person name="Thawai C."/>
        </authorList>
    </citation>
    <scope>NUCLEOTIDE SEQUENCE [LARGE SCALE GENOMIC DNA]</scope>
    <source>
        <strain evidence="2 3">CA1R205</strain>
    </source>
</reference>
<feature type="chain" id="PRO_5047093013" description="Secreted protein" evidence="1">
    <location>
        <begin position="26"/>
        <end position="129"/>
    </location>
</feature>
<name>A0ABS1NKH7_9ACTN</name>
<evidence type="ECO:0000313" key="3">
    <source>
        <dbReference type="Proteomes" id="UP000634229"/>
    </source>
</evidence>
<protein>
    <recommendedName>
        <fullName evidence="4">Secreted protein</fullName>
    </recommendedName>
</protein>
<evidence type="ECO:0000256" key="1">
    <source>
        <dbReference type="SAM" id="SignalP"/>
    </source>
</evidence>
<sequence>MKRKILAVAALAGLTTLGAAQIAAAQDSTTGADASQCAQVATVNNTADADTMVITVEDQDGSILESTPDAAGPASVCLDAFPATENIRIHAHYTKNHNIVVDASSDLVPVQDAAGTWDYNGGTLVKTTA</sequence>
<evidence type="ECO:0008006" key="4">
    <source>
        <dbReference type="Google" id="ProtNLM"/>
    </source>
</evidence>
<proteinExistence type="predicted"/>
<keyword evidence="1" id="KW-0732">Signal</keyword>
<dbReference type="EMBL" id="JAERRF010000020">
    <property type="protein sequence ID" value="MBL1100578.1"/>
    <property type="molecule type" value="Genomic_DNA"/>
</dbReference>
<evidence type="ECO:0000313" key="2">
    <source>
        <dbReference type="EMBL" id="MBL1100578.1"/>
    </source>
</evidence>
<comment type="caution">
    <text evidence="2">The sequence shown here is derived from an EMBL/GenBank/DDBJ whole genome shotgun (WGS) entry which is preliminary data.</text>
</comment>
<feature type="signal peptide" evidence="1">
    <location>
        <begin position="1"/>
        <end position="25"/>
    </location>
</feature>
<keyword evidence="3" id="KW-1185">Reference proteome</keyword>
<organism evidence="2 3">
    <name type="scientific">Streptomyces coffeae</name>
    <dbReference type="NCBI Taxonomy" id="621382"/>
    <lineage>
        <taxon>Bacteria</taxon>
        <taxon>Bacillati</taxon>
        <taxon>Actinomycetota</taxon>
        <taxon>Actinomycetes</taxon>
        <taxon>Kitasatosporales</taxon>
        <taxon>Streptomycetaceae</taxon>
        <taxon>Streptomyces</taxon>
    </lineage>
</organism>
<dbReference type="RefSeq" id="WP_201879222.1">
    <property type="nucleotide sequence ID" value="NZ_JAERRF010000020.1"/>
</dbReference>